<dbReference type="InterPro" id="IPR016040">
    <property type="entry name" value="NAD(P)-bd_dom"/>
</dbReference>
<dbReference type="STRING" id="717231.Flexsi_1776"/>
<dbReference type="AlphaFoldDB" id="F8EA05"/>
<evidence type="ECO:0000313" key="2">
    <source>
        <dbReference type="EMBL" id="AEI15416.1"/>
    </source>
</evidence>
<evidence type="ECO:0000313" key="3">
    <source>
        <dbReference type="Proteomes" id="UP000006621"/>
    </source>
</evidence>
<dbReference type="SUPFAM" id="SSF51735">
    <property type="entry name" value="NAD(P)-binding Rossmann-fold domains"/>
    <property type="match status" value="1"/>
</dbReference>
<sequence>MKNTVFLTGATGFVGNEVLEELLKKNYRVKVLVRDKDRLKENSADIIPVEGDVLNPESFRKEMEDVDTVIHLVGIIREFPSQGITFEKLHFEATKNVVDTAVSNGIKRFIHMSANGARENVVTDYHKTKYKAEEYVRNSGLTYTIFRPSLIYGPGDSFVNMLADMIKKLPVFSYFGKGDYKMQPVSVYEVAEIFAESIPISTMYGKTYSVCGDKVYTYRELLNIIMDVINKKRLLVSVPEAFVSAGIAAFGGFSWFPITKDQFIMLKEGNVCTDDEAFEETSVKKRNMKELLKTYLS</sequence>
<dbReference type="InterPro" id="IPR036291">
    <property type="entry name" value="NAD(P)-bd_dom_sf"/>
</dbReference>
<dbReference type="eggNOG" id="COG0702">
    <property type="taxonomic scope" value="Bacteria"/>
</dbReference>
<dbReference type="KEGG" id="fsi:Flexsi_1776"/>
<dbReference type="PANTHER" id="PTHR12126">
    <property type="entry name" value="NADH-UBIQUINONE OXIDOREDUCTASE 39 KDA SUBUNIT-RELATED"/>
    <property type="match status" value="1"/>
</dbReference>
<reference evidence="3" key="2">
    <citation type="submission" date="2011-06" db="EMBL/GenBank/DDBJ databases">
        <title>The complete genome of Flexistipes sinusarabici DSM 4947.</title>
        <authorList>
            <person name="Lucas S."/>
            <person name="Han J."/>
            <person name="Lapidus A."/>
            <person name="Bruce D."/>
            <person name="Goodwin L."/>
            <person name="Pitluck S."/>
            <person name="Peters L."/>
            <person name="Kyrpides N."/>
            <person name="Mavromatis K."/>
            <person name="Ivanova N."/>
            <person name="Mikhailova N."/>
            <person name="Chertkov O."/>
            <person name="Detter J.C."/>
            <person name="Tapia R."/>
            <person name="Han C."/>
            <person name="Land M."/>
            <person name="Hauser L."/>
            <person name="Markowitz V."/>
            <person name="Cheng J.-F."/>
            <person name="Hugenholtz P."/>
            <person name="Woyke T."/>
            <person name="Wu D."/>
            <person name="Spring S."/>
            <person name="Schroeder M."/>
            <person name="Brambilla E."/>
            <person name="Klenk H.-P."/>
            <person name="Eisen J.A."/>
        </authorList>
    </citation>
    <scope>NUCLEOTIDE SEQUENCE [LARGE SCALE GENOMIC DNA]</scope>
    <source>
        <strain evidence="3">DSM 4947 / MAS 10</strain>
    </source>
</reference>
<feature type="domain" description="NAD(P)-binding" evidence="1">
    <location>
        <begin position="9"/>
        <end position="150"/>
    </location>
</feature>
<dbReference type="Gene3D" id="3.40.50.720">
    <property type="entry name" value="NAD(P)-binding Rossmann-like Domain"/>
    <property type="match status" value="1"/>
</dbReference>
<evidence type="ECO:0000259" key="1">
    <source>
        <dbReference type="Pfam" id="PF13460"/>
    </source>
</evidence>
<dbReference type="CDD" id="cd05271">
    <property type="entry name" value="NDUFA9_like_SDR_a"/>
    <property type="match status" value="1"/>
</dbReference>
<organism evidence="2 3">
    <name type="scientific">Flexistipes sinusarabici (strain ATCC 49648 / DSM 4947 / MAS 10)</name>
    <dbReference type="NCBI Taxonomy" id="717231"/>
    <lineage>
        <taxon>Bacteria</taxon>
        <taxon>Pseudomonadati</taxon>
        <taxon>Deferribacterota</taxon>
        <taxon>Deferribacteres</taxon>
        <taxon>Deferribacterales</taxon>
        <taxon>Flexistipitaceae</taxon>
        <taxon>Flexistipes</taxon>
    </lineage>
</organism>
<dbReference type="InterPro" id="IPR051207">
    <property type="entry name" value="ComplexI_NDUFA9_subunit"/>
</dbReference>
<keyword evidence="3" id="KW-1185">Reference proteome</keyword>
<gene>
    <name evidence="2" type="ordered locus">Flexsi_1776</name>
</gene>
<reference evidence="2 3" key="1">
    <citation type="journal article" date="2011" name="Stand. Genomic Sci.">
        <title>Genome sequence of the moderately thermophilic halophile Flexistipes sinusarabici strain (MAS10).</title>
        <authorList>
            <person name="Lapidus A."/>
            <person name="Chertkov O."/>
            <person name="Nolan M."/>
            <person name="Lucas S."/>
            <person name="Hammon N."/>
            <person name="Deshpande S."/>
            <person name="Cheng J.F."/>
            <person name="Tapia R."/>
            <person name="Han C."/>
            <person name="Goodwin L."/>
            <person name="Pitluck S."/>
            <person name="Liolios K."/>
            <person name="Pagani I."/>
            <person name="Ivanova N."/>
            <person name="Huntemann M."/>
            <person name="Mavromatis K."/>
            <person name="Mikhailova N."/>
            <person name="Pati A."/>
            <person name="Chen A."/>
            <person name="Palaniappan K."/>
            <person name="Land M."/>
            <person name="Hauser L."/>
            <person name="Brambilla E.M."/>
            <person name="Rohde M."/>
            <person name="Abt B."/>
            <person name="Spring S."/>
            <person name="Goker M."/>
            <person name="Bristow J."/>
            <person name="Eisen J.A."/>
            <person name="Markowitz V."/>
            <person name="Hugenholtz P."/>
            <person name="Kyrpides N.C."/>
            <person name="Klenk H.P."/>
            <person name="Woyke T."/>
        </authorList>
    </citation>
    <scope>NUCLEOTIDE SEQUENCE [LARGE SCALE GENOMIC DNA]</scope>
    <source>
        <strain evidence="3">DSM 4947 / MAS 10</strain>
    </source>
</reference>
<dbReference type="RefSeq" id="WP_013886885.1">
    <property type="nucleotide sequence ID" value="NC_015672.1"/>
</dbReference>
<dbReference type="Pfam" id="PF13460">
    <property type="entry name" value="NAD_binding_10"/>
    <property type="match status" value="1"/>
</dbReference>
<accession>F8EA05</accession>
<dbReference type="EMBL" id="CP002858">
    <property type="protein sequence ID" value="AEI15416.1"/>
    <property type="molecule type" value="Genomic_DNA"/>
</dbReference>
<dbReference type="HOGENOM" id="CLU_007383_6_5_0"/>
<proteinExistence type="predicted"/>
<dbReference type="Proteomes" id="UP000006621">
    <property type="component" value="Chromosome"/>
</dbReference>
<dbReference type="PANTHER" id="PTHR12126:SF11">
    <property type="entry name" value="NADH DEHYDROGENASE [UBIQUINONE] 1 ALPHA SUBCOMPLEX SUBUNIT 9, MITOCHONDRIAL"/>
    <property type="match status" value="1"/>
</dbReference>
<dbReference type="FunFam" id="3.40.50.720:FF:000702">
    <property type="entry name" value="NADH dehydrogenase (Ubiquinone)"/>
    <property type="match status" value="1"/>
</dbReference>
<dbReference type="OrthoDB" id="9776313at2"/>
<dbReference type="GO" id="GO:0044877">
    <property type="term" value="F:protein-containing complex binding"/>
    <property type="evidence" value="ECO:0007669"/>
    <property type="project" value="TreeGrafter"/>
</dbReference>
<name>F8EA05_FLESM</name>
<protein>
    <submittedName>
        <fullName evidence="2">NAD-dependent epimerase/dehydratase</fullName>
    </submittedName>
</protein>